<evidence type="ECO:0000313" key="5">
    <source>
        <dbReference type="EMBL" id="KAF7351666.1"/>
    </source>
</evidence>
<comment type="caution">
    <text evidence="5">The sequence shown here is derived from an EMBL/GenBank/DDBJ whole genome shotgun (WGS) entry which is preliminary data.</text>
</comment>
<evidence type="ECO:0000313" key="6">
    <source>
        <dbReference type="Proteomes" id="UP000623467"/>
    </source>
</evidence>
<name>A0A8H6Y483_9AGAR</name>
<accession>A0A8H6Y483</accession>
<dbReference type="PROSITE" id="PS00122">
    <property type="entry name" value="CARBOXYLESTERASE_B_1"/>
    <property type="match status" value="1"/>
</dbReference>
<evidence type="ECO:0000256" key="3">
    <source>
        <dbReference type="RuleBase" id="RU361235"/>
    </source>
</evidence>
<evidence type="ECO:0000256" key="2">
    <source>
        <dbReference type="ARBA" id="ARBA00022801"/>
    </source>
</evidence>
<organism evidence="5 6">
    <name type="scientific">Mycena sanguinolenta</name>
    <dbReference type="NCBI Taxonomy" id="230812"/>
    <lineage>
        <taxon>Eukaryota</taxon>
        <taxon>Fungi</taxon>
        <taxon>Dikarya</taxon>
        <taxon>Basidiomycota</taxon>
        <taxon>Agaricomycotina</taxon>
        <taxon>Agaricomycetes</taxon>
        <taxon>Agaricomycetidae</taxon>
        <taxon>Agaricales</taxon>
        <taxon>Marasmiineae</taxon>
        <taxon>Mycenaceae</taxon>
        <taxon>Mycena</taxon>
    </lineage>
</organism>
<sequence>MIALFIPLYVLLCPQATVADASTVSLTYGTFQGFISGNLTQFLGVPFAQAGRFERPKEPASLQTVYNATSFGPACPQQELSPIPGLVANTYPSVSEDCLSLNVFRPTVTDSSVGLPRWIYGGGFQVGNSRDYDLTPVVERSIERGKPIMVVTLNYRVTALGFLAGKEAAAAGISNLGLRDQIFGLQWVQKYISAFGGDPDQVVVGGVSAGSISTAYLTLNNNQDSNALFRGIFLQSGPALHIPSLSDGQADYDNLVAATNCSASTETLDCLRHAPLDTVMAVVNATPNFFSYQSVNLVWGPRIDGDVIARDAWVSISKGLYGKMPKMIGMCDDEGTLFSFSTLNITTDQEFSAYVHSNYLPKTSPDQMAELARLYPQDPTQGSPFGTGTANELSPEYKRMAAFQGDLLMTSPRRFWLAHASLTQNVWG</sequence>
<dbReference type="Pfam" id="PF00135">
    <property type="entry name" value="COesterase"/>
    <property type="match status" value="1"/>
</dbReference>
<dbReference type="SUPFAM" id="SSF53474">
    <property type="entry name" value="alpha/beta-Hydrolases"/>
    <property type="match status" value="1"/>
</dbReference>
<proteinExistence type="inferred from homology"/>
<dbReference type="AlphaFoldDB" id="A0A8H6Y483"/>
<dbReference type="InterPro" id="IPR050309">
    <property type="entry name" value="Type-B_Carboxylest/Lipase"/>
</dbReference>
<dbReference type="EC" id="3.1.1.-" evidence="3"/>
<dbReference type="Gene3D" id="3.40.50.1820">
    <property type="entry name" value="alpha/beta hydrolase"/>
    <property type="match status" value="1"/>
</dbReference>
<dbReference type="InterPro" id="IPR019826">
    <property type="entry name" value="Carboxylesterase_B_AS"/>
</dbReference>
<dbReference type="Proteomes" id="UP000623467">
    <property type="component" value="Unassembled WGS sequence"/>
</dbReference>
<dbReference type="PANTHER" id="PTHR11559">
    <property type="entry name" value="CARBOXYLESTERASE"/>
    <property type="match status" value="1"/>
</dbReference>
<evidence type="ECO:0000259" key="4">
    <source>
        <dbReference type="Pfam" id="PF00135"/>
    </source>
</evidence>
<protein>
    <recommendedName>
        <fullName evidence="3">Carboxylic ester hydrolase</fullName>
        <ecNumber evidence="3">3.1.1.-</ecNumber>
    </recommendedName>
</protein>
<dbReference type="InterPro" id="IPR029058">
    <property type="entry name" value="AB_hydrolase_fold"/>
</dbReference>
<reference evidence="5" key="1">
    <citation type="submission" date="2020-05" db="EMBL/GenBank/DDBJ databases">
        <title>Mycena genomes resolve the evolution of fungal bioluminescence.</title>
        <authorList>
            <person name="Tsai I.J."/>
        </authorList>
    </citation>
    <scope>NUCLEOTIDE SEQUENCE</scope>
    <source>
        <strain evidence="5">160909Yilan</strain>
    </source>
</reference>
<evidence type="ECO:0000256" key="1">
    <source>
        <dbReference type="ARBA" id="ARBA00005964"/>
    </source>
</evidence>
<gene>
    <name evidence="5" type="ORF">MSAN_01599400</name>
</gene>
<dbReference type="GO" id="GO:0016787">
    <property type="term" value="F:hydrolase activity"/>
    <property type="evidence" value="ECO:0007669"/>
    <property type="project" value="UniProtKB-KW"/>
</dbReference>
<feature type="domain" description="Carboxylesterase type B" evidence="4">
    <location>
        <begin position="21"/>
        <end position="365"/>
    </location>
</feature>
<keyword evidence="6" id="KW-1185">Reference proteome</keyword>
<dbReference type="EMBL" id="JACAZH010000013">
    <property type="protein sequence ID" value="KAF7351666.1"/>
    <property type="molecule type" value="Genomic_DNA"/>
</dbReference>
<dbReference type="OrthoDB" id="408631at2759"/>
<keyword evidence="3" id="KW-0732">Signal</keyword>
<keyword evidence="2 3" id="KW-0378">Hydrolase</keyword>
<feature type="signal peptide" evidence="3">
    <location>
        <begin position="1"/>
        <end position="19"/>
    </location>
</feature>
<feature type="chain" id="PRO_5034909983" description="Carboxylic ester hydrolase" evidence="3">
    <location>
        <begin position="20"/>
        <end position="428"/>
    </location>
</feature>
<comment type="similarity">
    <text evidence="1 3">Belongs to the type-B carboxylesterase/lipase family.</text>
</comment>
<dbReference type="InterPro" id="IPR002018">
    <property type="entry name" value="CarbesteraseB"/>
</dbReference>